<feature type="region of interest" description="Disordered" evidence="19">
    <location>
        <begin position="1"/>
        <end position="61"/>
    </location>
</feature>
<dbReference type="InterPro" id="IPR017441">
    <property type="entry name" value="Protein_kinase_ATP_BS"/>
</dbReference>
<evidence type="ECO:0000313" key="21">
    <source>
        <dbReference type="EMBL" id="GAA0150786.1"/>
    </source>
</evidence>
<proteinExistence type="inferred from homology"/>
<keyword evidence="22" id="KW-1185">Reference proteome</keyword>
<evidence type="ECO:0000256" key="10">
    <source>
        <dbReference type="ARBA" id="ARBA00022821"/>
    </source>
</evidence>
<dbReference type="Gene3D" id="1.10.510.10">
    <property type="entry name" value="Transferase(Phosphotransferase) domain 1"/>
    <property type="match status" value="1"/>
</dbReference>
<keyword evidence="4" id="KW-1003">Cell membrane</keyword>
<evidence type="ECO:0000313" key="22">
    <source>
        <dbReference type="Proteomes" id="UP001454036"/>
    </source>
</evidence>
<gene>
    <name evidence="21" type="ORF">LIER_09647</name>
</gene>
<evidence type="ECO:0000256" key="14">
    <source>
        <dbReference type="ARBA" id="ARBA00023288"/>
    </source>
</evidence>
<dbReference type="GO" id="GO:0005886">
    <property type="term" value="C:plasma membrane"/>
    <property type="evidence" value="ECO:0007669"/>
    <property type="project" value="UniProtKB-SubCell"/>
</dbReference>
<evidence type="ECO:0000256" key="8">
    <source>
        <dbReference type="ARBA" id="ARBA00022741"/>
    </source>
</evidence>
<evidence type="ECO:0000256" key="16">
    <source>
        <dbReference type="ARBA" id="ARBA00048679"/>
    </source>
</evidence>
<evidence type="ECO:0000256" key="11">
    <source>
        <dbReference type="ARBA" id="ARBA00022840"/>
    </source>
</evidence>
<accession>A0AAV3PJC7</accession>
<dbReference type="GO" id="GO:0045087">
    <property type="term" value="P:innate immune response"/>
    <property type="evidence" value="ECO:0007669"/>
    <property type="project" value="UniProtKB-ARBA"/>
</dbReference>
<dbReference type="GO" id="GO:0004674">
    <property type="term" value="F:protein serine/threonine kinase activity"/>
    <property type="evidence" value="ECO:0007669"/>
    <property type="project" value="UniProtKB-KW"/>
</dbReference>
<comment type="caution">
    <text evidence="21">The sequence shown here is derived from an EMBL/GenBank/DDBJ whole genome shotgun (WGS) entry which is preliminary data.</text>
</comment>
<comment type="catalytic activity">
    <reaction evidence="15">
        <text>L-threonyl-[protein] + ATP = O-phospho-L-threonyl-[protein] + ADP + H(+)</text>
        <dbReference type="Rhea" id="RHEA:46608"/>
        <dbReference type="Rhea" id="RHEA-COMP:11060"/>
        <dbReference type="Rhea" id="RHEA-COMP:11605"/>
        <dbReference type="ChEBI" id="CHEBI:15378"/>
        <dbReference type="ChEBI" id="CHEBI:30013"/>
        <dbReference type="ChEBI" id="CHEBI:30616"/>
        <dbReference type="ChEBI" id="CHEBI:61977"/>
        <dbReference type="ChEBI" id="CHEBI:456216"/>
        <dbReference type="EC" id="2.7.11.1"/>
    </reaction>
</comment>
<dbReference type="CDD" id="cd14066">
    <property type="entry name" value="STKc_IRAK"/>
    <property type="match status" value="1"/>
</dbReference>
<evidence type="ECO:0000259" key="20">
    <source>
        <dbReference type="PROSITE" id="PS50011"/>
    </source>
</evidence>
<evidence type="ECO:0000256" key="9">
    <source>
        <dbReference type="ARBA" id="ARBA00022777"/>
    </source>
</evidence>
<dbReference type="Gene3D" id="3.30.200.20">
    <property type="entry name" value="Phosphorylase Kinase, domain 1"/>
    <property type="match status" value="1"/>
</dbReference>
<evidence type="ECO:0000256" key="1">
    <source>
        <dbReference type="ARBA" id="ARBA00004193"/>
    </source>
</evidence>
<feature type="region of interest" description="Disordered" evidence="19">
    <location>
        <begin position="382"/>
        <end position="426"/>
    </location>
</feature>
<sequence length="460" mass="50955">MGCFPCFDSKEEEKLNNQRDRAAKEVHPAVPANFSRLSSGGERKKPRSNSGLRKDSSVAKGTPDAQIAAQIFTFRELAAATNNFRAESFLGEGGFGRVYKGRLSSGQVVAVKQLDRNGLQGNREFLVEVLMLSLLHHPNLVNLIGYCADGDQRLLVYEFMAMGSLEDHLHDLPPDKESLDWNTRMKIAAGAAKGLEYLHDKASPPVIYRDFKSSNILLGEGFVPKLSDFGLAKLGPTGDKSHVSTRVMGTYGYCAPEYAMTGQLTVKSDVYSFGVVFLELITGRKAIDSSRPQGEQNLVVWARPLFNDRRKFAKLADPQLQGKYPTRGLYQALAVASMCTQEQAAARPLIGDVVTALSYLANQSYDPGTAPGQSYRFLTDDRRNQDERGGLVSRNEEGGGSGRKLDMEGSERDDSPRETARMLNKDLIRERAVAEAKMWGENWRKERRKIAQGSFDANNR</sequence>
<dbReference type="GO" id="GO:0005524">
    <property type="term" value="F:ATP binding"/>
    <property type="evidence" value="ECO:0007669"/>
    <property type="project" value="UniProtKB-UniRule"/>
</dbReference>
<dbReference type="PANTHER" id="PTHR47985:SF44">
    <property type="entry name" value="SERINE_THREONINE-PROTEIN KINASE PBS1"/>
    <property type="match status" value="1"/>
</dbReference>
<dbReference type="InterPro" id="IPR001245">
    <property type="entry name" value="Ser-Thr/Tyr_kinase_cat_dom"/>
</dbReference>
<reference evidence="21 22" key="1">
    <citation type="submission" date="2024-01" db="EMBL/GenBank/DDBJ databases">
        <title>The complete chloroplast genome sequence of Lithospermum erythrorhizon: insights into the phylogenetic relationship among Boraginaceae species and the maternal lineages of purple gromwells.</title>
        <authorList>
            <person name="Okada T."/>
            <person name="Watanabe K."/>
        </authorList>
    </citation>
    <scope>NUCLEOTIDE SEQUENCE [LARGE SCALE GENOMIC DNA]</scope>
</reference>
<dbReference type="PROSITE" id="PS00107">
    <property type="entry name" value="PROTEIN_KINASE_ATP"/>
    <property type="match status" value="1"/>
</dbReference>
<evidence type="ECO:0000256" key="6">
    <source>
        <dbReference type="ARBA" id="ARBA00022553"/>
    </source>
</evidence>
<keyword evidence="6" id="KW-0597">Phosphoprotein</keyword>
<keyword evidence="10" id="KW-0611">Plant defense</keyword>
<keyword evidence="11 17" id="KW-0067">ATP-binding</keyword>
<name>A0AAV3PJC7_LITER</name>
<evidence type="ECO:0000256" key="7">
    <source>
        <dbReference type="ARBA" id="ARBA00022679"/>
    </source>
</evidence>
<dbReference type="FunFam" id="3.30.200.20:FF:000248">
    <property type="entry name" value="Serine/threonine-protein kinase PBS1"/>
    <property type="match status" value="1"/>
</dbReference>
<evidence type="ECO:0000256" key="13">
    <source>
        <dbReference type="ARBA" id="ARBA00023139"/>
    </source>
</evidence>
<evidence type="ECO:0000256" key="15">
    <source>
        <dbReference type="ARBA" id="ARBA00047899"/>
    </source>
</evidence>
<keyword evidence="13" id="KW-0564">Palmitate</keyword>
<feature type="binding site" evidence="17">
    <location>
        <position position="112"/>
    </location>
    <ligand>
        <name>ATP</name>
        <dbReference type="ChEBI" id="CHEBI:30616"/>
    </ligand>
</feature>
<protein>
    <recommendedName>
        <fullName evidence="3">non-specific serine/threonine protein kinase</fullName>
        <ecNumber evidence="3">2.7.11.1</ecNumber>
    </recommendedName>
</protein>
<keyword evidence="14" id="KW-0449">Lipoprotein</keyword>
<evidence type="ECO:0000256" key="4">
    <source>
        <dbReference type="ARBA" id="ARBA00022475"/>
    </source>
</evidence>
<keyword evidence="12" id="KW-0472">Membrane</keyword>
<keyword evidence="8 17" id="KW-0547">Nucleotide-binding</keyword>
<comment type="subcellular location">
    <subcellularLocation>
        <location evidence="1">Cell membrane</location>
        <topology evidence="1">Lipid-anchor</topology>
    </subcellularLocation>
</comment>
<dbReference type="InterPro" id="IPR000719">
    <property type="entry name" value="Prot_kinase_dom"/>
</dbReference>
<dbReference type="PROSITE" id="PS00108">
    <property type="entry name" value="PROTEIN_KINASE_ST"/>
    <property type="match status" value="1"/>
</dbReference>
<keyword evidence="5 18" id="KW-0723">Serine/threonine-protein kinase</keyword>
<dbReference type="EMBL" id="BAABME010001655">
    <property type="protein sequence ID" value="GAA0150786.1"/>
    <property type="molecule type" value="Genomic_DNA"/>
</dbReference>
<dbReference type="FunFam" id="1.10.510.10:FF:000032">
    <property type="entry name" value="Serine/threonine-protein kinase PBS1"/>
    <property type="match status" value="1"/>
</dbReference>
<dbReference type="PROSITE" id="PS50011">
    <property type="entry name" value="PROTEIN_KINASE_DOM"/>
    <property type="match status" value="1"/>
</dbReference>
<dbReference type="EC" id="2.7.11.1" evidence="3"/>
<evidence type="ECO:0000256" key="18">
    <source>
        <dbReference type="RuleBase" id="RU000304"/>
    </source>
</evidence>
<dbReference type="SUPFAM" id="SSF56112">
    <property type="entry name" value="Protein kinase-like (PK-like)"/>
    <property type="match status" value="1"/>
</dbReference>
<keyword evidence="7" id="KW-0808">Transferase</keyword>
<organism evidence="21 22">
    <name type="scientific">Lithospermum erythrorhizon</name>
    <name type="common">Purple gromwell</name>
    <name type="synonym">Lithospermum officinale var. erythrorhizon</name>
    <dbReference type="NCBI Taxonomy" id="34254"/>
    <lineage>
        <taxon>Eukaryota</taxon>
        <taxon>Viridiplantae</taxon>
        <taxon>Streptophyta</taxon>
        <taxon>Embryophyta</taxon>
        <taxon>Tracheophyta</taxon>
        <taxon>Spermatophyta</taxon>
        <taxon>Magnoliopsida</taxon>
        <taxon>eudicotyledons</taxon>
        <taxon>Gunneridae</taxon>
        <taxon>Pentapetalae</taxon>
        <taxon>asterids</taxon>
        <taxon>lamiids</taxon>
        <taxon>Boraginales</taxon>
        <taxon>Boraginaceae</taxon>
        <taxon>Boraginoideae</taxon>
        <taxon>Lithospermeae</taxon>
        <taxon>Lithospermum</taxon>
    </lineage>
</organism>
<comment type="similarity">
    <text evidence="2">Belongs to the protein kinase superfamily. Ser/Thr protein kinase family.</text>
</comment>
<dbReference type="Pfam" id="PF07714">
    <property type="entry name" value="PK_Tyr_Ser-Thr"/>
    <property type="match status" value="1"/>
</dbReference>
<feature type="domain" description="Protein kinase" evidence="20">
    <location>
        <begin position="84"/>
        <end position="360"/>
    </location>
</feature>
<feature type="compositionally biased region" description="Basic and acidic residues" evidence="19">
    <location>
        <begin position="8"/>
        <end position="27"/>
    </location>
</feature>
<evidence type="ECO:0000256" key="2">
    <source>
        <dbReference type="ARBA" id="ARBA00008684"/>
    </source>
</evidence>
<evidence type="ECO:0000256" key="12">
    <source>
        <dbReference type="ARBA" id="ARBA00023136"/>
    </source>
</evidence>
<dbReference type="InterPro" id="IPR011009">
    <property type="entry name" value="Kinase-like_dom_sf"/>
</dbReference>
<evidence type="ECO:0000256" key="19">
    <source>
        <dbReference type="SAM" id="MobiDB-lite"/>
    </source>
</evidence>
<dbReference type="GO" id="GO:0045088">
    <property type="term" value="P:regulation of innate immune response"/>
    <property type="evidence" value="ECO:0007669"/>
    <property type="project" value="UniProtKB-ARBA"/>
</dbReference>
<dbReference type="PANTHER" id="PTHR47985">
    <property type="entry name" value="OS07G0668900 PROTEIN"/>
    <property type="match status" value="1"/>
</dbReference>
<keyword evidence="9" id="KW-0418">Kinase</keyword>
<dbReference type="GO" id="GO:0031349">
    <property type="term" value="P:positive regulation of defense response"/>
    <property type="evidence" value="ECO:0007669"/>
    <property type="project" value="UniProtKB-ARBA"/>
</dbReference>
<dbReference type="Proteomes" id="UP001454036">
    <property type="component" value="Unassembled WGS sequence"/>
</dbReference>
<evidence type="ECO:0000256" key="5">
    <source>
        <dbReference type="ARBA" id="ARBA00022527"/>
    </source>
</evidence>
<evidence type="ECO:0000256" key="17">
    <source>
        <dbReference type="PROSITE-ProRule" id="PRU10141"/>
    </source>
</evidence>
<comment type="catalytic activity">
    <reaction evidence="16">
        <text>L-seryl-[protein] + ATP = O-phospho-L-seryl-[protein] + ADP + H(+)</text>
        <dbReference type="Rhea" id="RHEA:17989"/>
        <dbReference type="Rhea" id="RHEA-COMP:9863"/>
        <dbReference type="Rhea" id="RHEA-COMP:11604"/>
        <dbReference type="ChEBI" id="CHEBI:15378"/>
        <dbReference type="ChEBI" id="CHEBI:29999"/>
        <dbReference type="ChEBI" id="CHEBI:30616"/>
        <dbReference type="ChEBI" id="CHEBI:83421"/>
        <dbReference type="ChEBI" id="CHEBI:456216"/>
        <dbReference type="EC" id="2.7.11.1"/>
    </reaction>
</comment>
<evidence type="ECO:0000256" key="3">
    <source>
        <dbReference type="ARBA" id="ARBA00012513"/>
    </source>
</evidence>
<dbReference type="AlphaFoldDB" id="A0AAV3PJC7"/>
<dbReference type="InterPro" id="IPR008271">
    <property type="entry name" value="Ser/Thr_kinase_AS"/>
</dbReference>